<dbReference type="Pfam" id="PF16186">
    <property type="entry name" value="Arm_3"/>
    <property type="match status" value="1"/>
</dbReference>
<evidence type="ECO:0000256" key="4">
    <source>
        <dbReference type="ARBA" id="ARBA00022927"/>
    </source>
</evidence>
<dbReference type="InterPro" id="IPR024931">
    <property type="entry name" value="Importin_alpha"/>
</dbReference>
<feature type="domain" description="IBB" evidence="8">
    <location>
        <begin position="1"/>
        <end position="56"/>
    </location>
</feature>
<evidence type="ECO:0000256" key="3">
    <source>
        <dbReference type="ARBA" id="ARBA00022737"/>
    </source>
</evidence>
<sequence length="532" mass="58500">MDPYSDLRRSAFKARSHFKPEEVRRRRETAQVEIRKQRKEENLAKRRNFNLQNLSDDSDDEADAAVHDAQLMEMLPAMVQGVYAPSEEMQLQATAQFRKLLSKEKNPPIEQVIACGVVPRFVEFLRSSNTTLQFEAAWALTNIASGSSAQTQIVIDAGAVPFFVELLSSPEVEVKEQAVWALGNIAGDNTSCRDYVLSVGALPPLLAIFEEMTKLSMLRNATWTLSNFCRGKNPQPDWATISPALPTLARLIHSTDEEMLIDACWAISYLSDGPNECIQAVVESGVCSRLIELLSHPSAAVITPALRSVGNVVTGDDSQTQTVINCGAIPALYRLLSSPKESIRKETCWTISNITAGNTTQIQSVIDGGLIPPLIYILSQGDFKTKKEACWAICNATSGGLSKPDQVKYIVSEGCIKPLCEILTTMDNKITAVALDGLENILRLGEIEKSNTVDGINPYPAMIEEAGGLDYILTLQSHGNKEIYKKAYHVIDNYFSNDGDEHDAEMAPEMEDGQFAFREVEAPQGGFNFGGQ</sequence>
<evidence type="ECO:0000256" key="1">
    <source>
        <dbReference type="ARBA" id="ARBA00010394"/>
    </source>
</evidence>
<dbReference type="OrthoDB" id="29145at2759"/>
<organism evidence="9 10">
    <name type="scientific">Apophysomyces ossiformis</name>
    <dbReference type="NCBI Taxonomy" id="679940"/>
    <lineage>
        <taxon>Eukaryota</taxon>
        <taxon>Fungi</taxon>
        <taxon>Fungi incertae sedis</taxon>
        <taxon>Mucoromycota</taxon>
        <taxon>Mucoromycotina</taxon>
        <taxon>Mucoromycetes</taxon>
        <taxon>Mucorales</taxon>
        <taxon>Mucorineae</taxon>
        <taxon>Mucoraceae</taxon>
        <taxon>Apophysomyces</taxon>
    </lineage>
</organism>
<proteinExistence type="inferred from homology"/>
<dbReference type="InterPro" id="IPR032413">
    <property type="entry name" value="Arm_3"/>
</dbReference>
<feature type="region of interest" description="Disordered" evidence="7">
    <location>
        <begin position="18"/>
        <end position="39"/>
    </location>
</feature>
<dbReference type="GO" id="GO:0005634">
    <property type="term" value="C:nucleus"/>
    <property type="evidence" value="ECO:0007669"/>
    <property type="project" value="UniProtKB-ARBA"/>
</dbReference>
<evidence type="ECO:0000256" key="6">
    <source>
        <dbReference type="PROSITE-ProRule" id="PRU00259"/>
    </source>
</evidence>
<evidence type="ECO:0000313" key="9">
    <source>
        <dbReference type="EMBL" id="KAF7721751.1"/>
    </source>
</evidence>
<evidence type="ECO:0000259" key="8">
    <source>
        <dbReference type="PROSITE" id="PS51214"/>
    </source>
</evidence>
<dbReference type="GO" id="GO:0005737">
    <property type="term" value="C:cytoplasm"/>
    <property type="evidence" value="ECO:0007669"/>
    <property type="project" value="InterPro"/>
</dbReference>
<dbReference type="PROSITE" id="PS50176">
    <property type="entry name" value="ARM_REPEAT"/>
    <property type="match status" value="3"/>
</dbReference>
<comment type="caution">
    <text evidence="9">The sequence shown here is derived from an EMBL/GenBank/DDBJ whole genome shotgun (WGS) entry which is preliminary data.</text>
</comment>
<dbReference type="PIRSF" id="PIRSF005673">
    <property type="entry name" value="Importin_alpha"/>
    <property type="match status" value="1"/>
</dbReference>
<dbReference type="PROSITE" id="PS51214">
    <property type="entry name" value="IBB"/>
    <property type="match status" value="1"/>
</dbReference>
<accession>A0A8H7ELL3</accession>
<dbReference type="GO" id="GO:0006606">
    <property type="term" value="P:protein import into nucleus"/>
    <property type="evidence" value="ECO:0007669"/>
    <property type="project" value="InterPro"/>
</dbReference>
<feature type="repeat" description="ARM" evidence="6">
    <location>
        <begin position="327"/>
        <end position="369"/>
    </location>
</feature>
<dbReference type="SUPFAM" id="SSF48371">
    <property type="entry name" value="ARM repeat"/>
    <property type="match status" value="1"/>
</dbReference>
<dbReference type="Pfam" id="PF01749">
    <property type="entry name" value="IBB"/>
    <property type="match status" value="1"/>
</dbReference>
<keyword evidence="4 5" id="KW-0653">Protein transport</keyword>
<keyword evidence="3" id="KW-0677">Repeat</keyword>
<dbReference type="InterPro" id="IPR000225">
    <property type="entry name" value="Armadillo"/>
</dbReference>
<protein>
    <recommendedName>
        <fullName evidence="5">Importin subunit alpha</fullName>
    </recommendedName>
</protein>
<dbReference type="InterPro" id="IPR016024">
    <property type="entry name" value="ARM-type_fold"/>
</dbReference>
<evidence type="ECO:0000256" key="7">
    <source>
        <dbReference type="SAM" id="MobiDB-lite"/>
    </source>
</evidence>
<dbReference type="Gene3D" id="1.20.5.690">
    <property type="entry name" value="Importin-alpha, importin-beta-binding domain"/>
    <property type="match status" value="1"/>
</dbReference>
<feature type="repeat" description="ARM" evidence="6">
    <location>
        <begin position="158"/>
        <end position="200"/>
    </location>
</feature>
<dbReference type="EMBL" id="JABAYA010000238">
    <property type="protein sequence ID" value="KAF7721751.1"/>
    <property type="molecule type" value="Genomic_DNA"/>
</dbReference>
<keyword evidence="10" id="KW-1185">Reference proteome</keyword>
<comment type="similarity">
    <text evidence="1 5">Belongs to the importin alpha family.</text>
</comment>
<dbReference type="InterPro" id="IPR036975">
    <property type="entry name" value="Importin-a_IBB_sf"/>
</dbReference>
<dbReference type="PANTHER" id="PTHR23316">
    <property type="entry name" value="IMPORTIN ALPHA"/>
    <property type="match status" value="1"/>
</dbReference>
<feature type="repeat" description="ARM" evidence="6">
    <location>
        <begin position="116"/>
        <end position="158"/>
    </location>
</feature>
<dbReference type="GO" id="GO:0061608">
    <property type="term" value="F:nuclear import signal receptor activity"/>
    <property type="evidence" value="ECO:0007669"/>
    <property type="project" value="InterPro"/>
</dbReference>
<dbReference type="InterPro" id="IPR002652">
    <property type="entry name" value="Importin-a_IBB"/>
</dbReference>
<name>A0A8H7ELL3_9FUNG</name>
<dbReference type="InterPro" id="IPR011989">
    <property type="entry name" value="ARM-like"/>
</dbReference>
<dbReference type="FunFam" id="1.25.10.10:FF:000021">
    <property type="entry name" value="Importin subunit alpha"/>
    <property type="match status" value="1"/>
</dbReference>
<evidence type="ECO:0000313" key="10">
    <source>
        <dbReference type="Proteomes" id="UP000605846"/>
    </source>
</evidence>
<dbReference type="AlphaFoldDB" id="A0A8H7ELL3"/>
<evidence type="ECO:0000256" key="2">
    <source>
        <dbReference type="ARBA" id="ARBA00022448"/>
    </source>
</evidence>
<dbReference type="SMART" id="SM00185">
    <property type="entry name" value="ARM"/>
    <property type="match status" value="9"/>
</dbReference>
<reference evidence="9" key="1">
    <citation type="submission" date="2020-01" db="EMBL/GenBank/DDBJ databases">
        <title>Genome Sequencing of Three Apophysomyces-Like Fungal Strains Confirms a Novel Fungal Genus in the Mucoromycota with divergent Burkholderia-like Endosymbiotic Bacteria.</title>
        <authorList>
            <person name="Stajich J.E."/>
            <person name="Macias A.M."/>
            <person name="Carter-House D."/>
            <person name="Lovett B."/>
            <person name="Kasson L.R."/>
            <person name="Berry K."/>
            <person name="Grigoriev I."/>
            <person name="Chang Y."/>
            <person name="Spatafora J."/>
            <person name="Kasson M.T."/>
        </authorList>
    </citation>
    <scope>NUCLEOTIDE SEQUENCE</scope>
    <source>
        <strain evidence="9">NRRL A-21654</strain>
    </source>
</reference>
<dbReference type="Gene3D" id="1.25.10.10">
    <property type="entry name" value="Leucine-rich Repeat Variant"/>
    <property type="match status" value="1"/>
</dbReference>
<gene>
    <name evidence="9" type="primary">SRP1_1</name>
    <name evidence="9" type="ORF">EC973_004168</name>
</gene>
<evidence type="ECO:0000256" key="5">
    <source>
        <dbReference type="PIRNR" id="PIRNR005673"/>
    </source>
</evidence>
<keyword evidence="2 5" id="KW-0813">Transport</keyword>
<dbReference type="Proteomes" id="UP000605846">
    <property type="component" value="Unassembled WGS sequence"/>
</dbReference>
<dbReference type="Pfam" id="PF00514">
    <property type="entry name" value="Arm"/>
    <property type="match status" value="8"/>
</dbReference>